<comment type="function">
    <text evidence="8">Catalyzes the condensation of pantoate with beta-alanine in an ATP-dependent reaction via a pantoyl-adenylate intermediate.</text>
</comment>
<dbReference type="InterPro" id="IPR042176">
    <property type="entry name" value="Pantoate_ligase_C"/>
</dbReference>
<gene>
    <name evidence="8" type="primary">panC</name>
    <name evidence="9" type="ORF">OSCT_0863</name>
</gene>
<proteinExistence type="inferred from homology"/>
<dbReference type="PANTHER" id="PTHR21299:SF1">
    <property type="entry name" value="PANTOATE--BETA-ALANINE LIGASE"/>
    <property type="match status" value="1"/>
</dbReference>
<evidence type="ECO:0000313" key="9">
    <source>
        <dbReference type="EMBL" id="EFO81274.1"/>
    </source>
</evidence>
<dbReference type="FunFam" id="3.40.50.620:FF:000013">
    <property type="entry name" value="Pantothenate synthetase"/>
    <property type="match status" value="1"/>
</dbReference>
<dbReference type="InterPro" id="IPR014729">
    <property type="entry name" value="Rossmann-like_a/b/a_fold"/>
</dbReference>
<comment type="catalytic activity">
    <reaction evidence="7 8">
        <text>(R)-pantoate + beta-alanine + ATP = (R)-pantothenate + AMP + diphosphate + H(+)</text>
        <dbReference type="Rhea" id="RHEA:10912"/>
        <dbReference type="ChEBI" id="CHEBI:15378"/>
        <dbReference type="ChEBI" id="CHEBI:15980"/>
        <dbReference type="ChEBI" id="CHEBI:29032"/>
        <dbReference type="ChEBI" id="CHEBI:30616"/>
        <dbReference type="ChEBI" id="CHEBI:33019"/>
        <dbReference type="ChEBI" id="CHEBI:57966"/>
        <dbReference type="ChEBI" id="CHEBI:456215"/>
        <dbReference type="EC" id="6.3.2.1"/>
    </reaction>
</comment>
<dbReference type="Pfam" id="PF02569">
    <property type="entry name" value="Pantoate_ligase"/>
    <property type="match status" value="1"/>
</dbReference>
<comment type="miscellaneous">
    <text evidence="8">The reaction proceeds by a bi uni uni bi ping pong mechanism.</text>
</comment>
<dbReference type="Gene3D" id="3.40.50.620">
    <property type="entry name" value="HUPs"/>
    <property type="match status" value="1"/>
</dbReference>
<evidence type="ECO:0000256" key="4">
    <source>
        <dbReference type="ARBA" id="ARBA00022655"/>
    </source>
</evidence>
<feature type="binding site" evidence="8">
    <location>
        <begin position="143"/>
        <end position="146"/>
    </location>
    <ligand>
        <name>ATP</name>
        <dbReference type="ChEBI" id="CHEBI:30616"/>
    </ligand>
</feature>
<dbReference type="EC" id="6.3.2.1" evidence="8"/>
<dbReference type="GO" id="GO:0015940">
    <property type="term" value="P:pantothenate biosynthetic process"/>
    <property type="evidence" value="ECO:0007669"/>
    <property type="project" value="UniProtKB-UniRule"/>
</dbReference>
<sequence>MQVISTIEAVRTARAVYPTLGLVPTMGYLHAGHLSLVRQARQECGAVAVSIFVNPTQFGPNEDFGRYPRDMQRDLSLLEAEGVDLVFTPEPSTIYPPGFGTEVVLAAAEEVLEGAARPGHFRGVATVVCKLLNILQPTRAYFGQKDAQQTVVVRQMVRDLNMPYEIVVAPTIREADGLALSSRNTYLSAEQRQTATVLYRALRAASEHYAAGERSAAVLREVMQMVLAGEPSVQPEYVSVADPLSLRELETISHGALFSMAVRLGSVRLIDNMLV</sequence>
<evidence type="ECO:0000256" key="5">
    <source>
        <dbReference type="ARBA" id="ARBA00022741"/>
    </source>
</evidence>
<dbReference type="AlphaFoldDB" id="E1IC12"/>
<feature type="binding site" evidence="8">
    <location>
        <begin position="26"/>
        <end position="33"/>
    </location>
    <ligand>
        <name>ATP</name>
        <dbReference type="ChEBI" id="CHEBI:30616"/>
    </ligand>
</feature>
<reference evidence="9 10" key="1">
    <citation type="journal article" date="2011" name="J. Bacteriol.">
        <title>Draft genome sequence of the anoxygenic filamentous phototrophic bacterium Oscillochloris trichoides subsp. DG-6.</title>
        <authorList>
            <person name="Kuznetsov B.B."/>
            <person name="Ivanovsky R.N."/>
            <person name="Keppen O.I."/>
            <person name="Sukhacheva M.V."/>
            <person name="Bumazhkin B.K."/>
            <person name="Patutina E.O."/>
            <person name="Beletsky A.V."/>
            <person name="Mardanov A.V."/>
            <person name="Baslerov R.V."/>
            <person name="Panteleeva A.N."/>
            <person name="Kolganova T.V."/>
            <person name="Ravin N.V."/>
            <person name="Skryabin K.G."/>
        </authorList>
    </citation>
    <scope>NUCLEOTIDE SEQUENCE [LARGE SCALE GENOMIC DNA]</scope>
    <source>
        <strain evidence="9 10">DG-6</strain>
    </source>
</reference>
<dbReference type="GO" id="GO:0004592">
    <property type="term" value="F:pantoate-beta-alanine ligase activity"/>
    <property type="evidence" value="ECO:0007669"/>
    <property type="project" value="UniProtKB-UniRule"/>
</dbReference>
<dbReference type="FunFam" id="3.30.1300.10:FF:000001">
    <property type="entry name" value="Pantothenate synthetase"/>
    <property type="match status" value="1"/>
</dbReference>
<dbReference type="STRING" id="765420.OSCT_0863"/>
<evidence type="ECO:0000256" key="8">
    <source>
        <dbReference type="HAMAP-Rule" id="MF_00158"/>
    </source>
</evidence>
<feature type="binding site" evidence="8">
    <location>
        <position position="57"/>
    </location>
    <ligand>
        <name>(R)-pantoate</name>
        <dbReference type="ChEBI" id="CHEBI:15980"/>
    </ligand>
</feature>
<dbReference type="HAMAP" id="MF_00158">
    <property type="entry name" value="PanC"/>
    <property type="match status" value="1"/>
</dbReference>
<dbReference type="EMBL" id="ADVR01000018">
    <property type="protein sequence ID" value="EFO81274.1"/>
    <property type="molecule type" value="Genomic_DNA"/>
</dbReference>
<keyword evidence="6 8" id="KW-0067">ATP-binding</keyword>
<comment type="caution">
    <text evidence="9">The sequence shown here is derived from an EMBL/GenBank/DDBJ whole genome shotgun (WGS) entry which is preliminary data.</text>
</comment>
<dbReference type="NCBIfam" id="TIGR00018">
    <property type="entry name" value="panC"/>
    <property type="match status" value="1"/>
</dbReference>
<evidence type="ECO:0000256" key="7">
    <source>
        <dbReference type="ARBA" id="ARBA00048258"/>
    </source>
</evidence>
<evidence type="ECO:0000256" key="2">
    <source>
        <dbReference type="ARBA" id="ARBA00009256"/>
    </source>
</evidence>
<accession>E1IC12</accession>
<evidence type="ECO:0000313" key="10">
    <source>
        <dbReference type="Proteomes" id="UP000054010"/>
    </source>
</evidence>
<evidence type="ECO:0000256" key="1">
    <source>
        <dbReference type="ARBA" id="ARBA00004990"/>
    </source>
</evidence>
<organism evidence="9 10">
    <name type="scientific">Oscillochloris trichoides DG-6</name>
    <dbReference type="NCBI Taxonomy" id="765420"/>
    <lineage>
        <taxon>Bacteria</taxon>
        <taxon>Bacillati</taxon>
        <taxon>Chloroflexota</taxon>
        <taxon>Chloroflexia</taxon>
        <taxon>Chloroflexales</taxon>
        <taxon>Chloroflexineae</taxon>
        <taxon>Oscillochloridaceae</taxon>
        <taxon>Oscillochloris</taxon>
    </lineage>
</organism>
<dbReference type="Gene3D" id="3.30.1300.10">
    <property type="entry name" value="Pantoate-beta-alanine ligase, C-terminal domain"/>
    <property type="match status" value="1"/>
</dbReference>
<comment type="similarity">
    <text evidence="2 8">Belongs to the pantothenate synthetase family.</text>
</comment>
<dbReference type="GO" id="GO:0005524">
    <property type="term" value="F:ATP binding"/>
    <property type="evidence" value="ECO:0007669"/>
    <property type="project" value="UniProtKB-KW"/>
</dbReference>
<keyword evidence="3 8" id="KW-0436">Ligase</keyword>
<keyword evidence="4 8" id="KW-0566">Pantothenate biosynthesis</keyword>
<dbReference type="HOGENOM" id="CLU_047148_0_0_0"/>
<feature type="binding site" evidence="8">
    <location>
        <begin position="180"/>
        <end position="183"/>
    </location>
    <ligand>
        <name>ATP</name>
        <dbReference type="ChEBI" id="CHEBI:30616"/>
    </ligand>
</feature>
<comment type="pathway">
    <text evidence="1 8">Cofactor biosynthesis; (R)-pantothenate biosynthesis; (R)-pantothenate from (R)-pantoate and beta-alanine: step 1/1.</text>
</comment>
<protein>
    <recommendedName>
        <fullName evidence="8">Pantothenate synthetase</fullName>
        <shortName evidence="8">PS</shortName>
        <ecNumber evidence="8">6.3.2.1</ecNumber>
    </recommendedName>
    <alternativeName>
        <fullName evidence="8">Pantoate--beta-alanine ligase</fullName>
    </alternativeName>
    <alternativeName>
        <fullName evidence="8">Pantoate-activating enzyme</fullName>
    </alternativeName>
</protein>
<evidence type="ECO:0000256" key="3">
    <source>
        <dbReference type="ARBA" id="ARBA00022598"/>
    </source>
</evidence>
<evidence type="ECO:0000256" key="6">
    <source>
        <dbReference type="ARBA" id="ARBA00022840"/>
    </source>
</evidence>
<dbReference type="CDD" id="cd00560">
    <property type="entry name" value="PanC"/>
    <property type="match status" value="1"/>
</dbReference>
<dbReference type="eggNOG" id="COG0414">
    <property type="taxonomic scope" value="Bacteria"/>
</dbReference>
<feature type="active site" description="Proton donor" evidence="8">
    <location>
        <position position="33"/>
    </location>
</feature>
<dbReference type="PANTHER" id="PTHR21299">
    <property type="entry name" value="CYTIDYLATE KINASE/PANTOATE-BETA-ALANINE LIGASE"/>
    <property type="match status" value="1"/>
</dbReference>
<feature type="binding site" evidence="8">
    <location>
        <position position="172"/>
    </location>
    <ligand>
        <name>ATP</name>
        <dbReference type="ChEBI" id="CHEBI:30616"/>
    </ligand>
</feature>
<keyword evidence="5 8" id="KW-0547">Nucleotide-binding</keyword>
<dbReference type="SUPFAM" id="SSF52374">
    <property type="entry name" value="Nucleotidylyl transferase"/>
    <property type="match status" value="1"/>
</dbReference>
<dbReference type="NCBIfam" id="TIGR00125">
    <property type="entry name" value="cyt_tran_rel"/>
    <property type="match status" value="1"/>
</dbReference>
<dbReference type="Proteomes" id="UP000054010">
    <property type="component" value="Unassembled WGS sequence"/>
</dbReference>
<comment type="subunit">
    <text evidence="8">Homodimer.</text>
</comment>
<dbReference type="InterPro" id="IPR004821">
    <property type="entry name" value="Cyt_trans-like"/>
</dbReference>
<name>E1IC12_9CHLR</name>
<feature type="binding site" evidence="8">
    <location>
        <position position="57"/>
    </location>
    <ligand>
        <name>beta-alanine</name>
        <dbReference type="ChEBI" id="CHEBI:57966"/>
    </ligand>
</feature>
<comment type="subcellular location">
    <subcellularLocation>
        <location evidence="8">Cytoplasm</location>
    </subcellularLocation>
</comment>
<dbReference type="OrthoDB" id="9773087at2"/>
<keyword evidence="8" id="KW-0963">Cytoplasm</keyword>
<feature type="binding site" evidence="8">
    <location>
        <position position="149"/>
    </location>
    <ligand>
        <name>(R)-pantoate</name>
        <dbReference type="ChEBI" id="CHEBI:15980"/>
    </ligand>
</feature>
<keyword evidence="10" id="KW-1185">Reference proteome</keyword>
<dbReference type="GO" id="GO:0005829">
    <property type="term" value="C:cytosol"/>
    <property type="evidence" value="ECO:0007669"/>
    <property type="project" value="TreeGrafter"/>
</dbReference>
<dbReference type="InterPro" id="IPR003721">
    <property type="entry name" value="Pantoate_ligase"/>
</dbReference>
<dbReference type="UniPathway" id="UPA00028">
    <property type="reaction ID" value="UER00005"/>
</dbReference>